<evidence type="ECO:0000313" key="2">
    <source>
        <dbReference type="EMBL" id="QLG88021.1"/>
    </source>
</evidence>
<dbReference type="EMBL" id="CP058627">
    <property type="protein sequence ID" value="QLG88021.1"/>
    <property type="molecule type" value="Genomic_DNA"/>
</dbReference>
<reference evidence="2 3" key="1">
    <citation type="submission" date="2020-07" db="EMBL/GenBank/DDBJ databases">
        <title>Complete genome sequence of Chitinibacter sp. 2T18.</title>
        <authorList>
            <person name="Bae J.-W."/>
            <person name="Choi J.-W."/>
        </authorList>
    </citation>
    <scope>NUCLEOTIDE SEQUENCE [LARGE SCALE GENOMIC DNA]</scope>
    <source>
        <strain evidence="2 3">2T18</strain>
    </source>
</reference>
<dbReference type="AlphaFoldDB" id="A0A7H9BJ51"/>
<gene>
    <name evidence="2" type="ORF">HQ393_06965</name>
</gene>
<feature type="transmembrane region" description="Helical" evidence="1">
    <location>
        <begin position="7"/>
        <end position="27"/>
    </location>
</feature>
<protein>
    <submittedName>
        <fullName evidence="2">Uncharacterized protein</fullName>
    </submittedName>
</protein>
<proteinExistence type="predicted"/>
<evidence type="ECO:0000313" key="3">
    <source>
        <dbReference type="Proteomes" id="UP000509597"/>
    </source>
</evidence>
<keyword evidence="3" id="KW-1185">Reference proteome</keyword>
<dbReference type="RefSeq" id="WP_179358100.1">
    <property type="nucleotide sequence ID" value="NZ_CP058627.1"/>
</dbReference>
<name>A0A7H9BJ51_9NEIS</name>
<accession>A0A7H9BJ51</accession>
<keyword evidence="1" id="KW-0812">Transmembrane</keyword>
<dbReference type="Proteomes" id="UP000509597">
    <property type="component" value="Chromosome"/>
</dbReference>
<evidence type="ECO:0000256" key="1">
    <source>
        <dbReference type="SAM" id="Phobius"/>
    </source>
</evidence>
<feature type="transmembrane region" description="Helical" evidence="1">
    <location>
        <begin position="80"/>
        <end position="100"/>
    </location>
</feature>
<keyword evidence="1" id="KW-0472">Membrane</keyword>
<keyword evidence="1" id="KW-1133">Transmembrane helix</keyword>
<feature type="transmembrane region" description="Helical" evidence="1">
    <location>
        <begin position="39"/>
        <end position="59"/>
    </location>
</feature>
<organism evidence="2 3">
    <name type="scientific">Chitinibacter bivalviorum</name>
    <dbReference type="NCBI Taxonomy" id="2739434"/>
    <lineage>
        <taxon>Bacteria</taxon>
        <taxon>Pseudomonadati</taxon>
        <taxon>Pseudomonadota</taxon>
        <taxon>Betaproteobacteria</taxon>
        <taxon>Neisseriales</taxon>
        <taxon>Chitinibacteraceae</taxon>
        <taxon>Chitinibacter</taxon>
    </lineage>
</organism>
<sequence>MRTRQQYDRFIVPLVIVCTIFWLASVVTKDFGWYYSRELKITAALILLPLVVLDVVAALDTKTTTLRGPLIYLNKNPFIFWIRVLYSLALGVAALIFLVLQAL</sequence>
<dbReference type="KEGG" id="chiz:HQ393_06965"/>